<dbReference type="Gene3D" id="3.30.200.20">
    <property type="entry name" value="Phosphorylase Kinase, domain 1"/>
    <property type="match status" value="1"/>
</dbReference>
<comment type="caution">
    <text evidence="3">The sequence shown here is derived from an EMBL/GenBank/DDBJ whole genome shotgun (WGS) entry which is preliminary data.</text>
</comment>
<dbReference type="AlphaFoldDB" id="A0A0C2I7D6"/>
<keyword evidence="1" id="KW-0547">Nucleotide-binding</keyword>
<gene>
    <name evidence="3" type="ORF">RF11_05815</name>
</gene>
<dbReference type="GO" id="GO:0005524">
    <property type="term" value="F:ATP binding"/>
    <property type="evidence" value="ECO:0007669"/>
    <property type="project" value="UniProtKB-UniRule"/>
</dbReference>
<dbReference type="InterPro" id="IPR051681">
    <property type="entry name" value="Ser/Thr_Kinases-Pseudokinases"/>
</dbReference>
<keyword evidence="3" id="KW-0808">Transferase</keyword>
<keyword evidence="1" id="KW-0067">ATP-binding</keyword>
<evidence type="ECO:0000259" key="2">
    <source>
        <dbReference type="PROSITE" id="PS50011"/>
    </source>
</evidence>
<reference evidence="3 4" key="1">
    <citation type="journal article" date="2014" name="Genome Biol. Evol.">
        <title>The genome of the myxosporean Thelohanellus kitauei shows adaptations to nutrient acquisition within its fish host.</title>
        <authorList>
            <person name="Yang Y."/>
            <person name="Xiong J."/>
            <person name="Zhou Z."/>
            <person name="Huo F."/>
            <person name="Miao W."/>
            <person name="Ran C."/>
            <person name="Liu Y."/>
            <person name="Zhang J."/>
            <person name="Feng J."/>
            <person name="Wang M."/>
            <person name="Wang M."/>
            <person name="Wang L."/>
            <person name="Yao B."/>
        </authorList>
    </citation>
    <scope>NUCLEOTIDE SEQUENCE [LARGE SCALE GENOMIC DNA]</scope>
    <source>
        <strain evidence="3">Wuqing</strain>
    </source>
</reference>
<dbReference type="Proteomes" id="UP000031668">
    <property type="component" value="Unassembled WGS sequence"/>
</dbReference>
<proteinExistence type="predicted"/>
<dbReference type="InterPro" id="IPR000719">
    <property type="entry name" value="Prot_kinase_dom"/>
</dbReference>
<feature type="binding site" evidence="1">
    <location>
        <position position="25"/>
    </location>
    <ligand>
        <name>ATP</name>
        <dbReference type="ChEBI" id="CHEBI:30616"/>
    </ligand>
</feature>
<dbReference type="OrthoDB" id="774951at2759"/>
<dbReference type="PANTHER" id="PTHR44329">
    <property type="entry name" value="SERINE/THREONINE-PROTEIN KINASE TNNI3K-RELATED"/>
    <property type="match status" value="1"/>
</dbReference>
<accession>A0A0C2I7D6</accession>
<dbReference type="Pfam" id="PF00069">
    <property type="entry name" value="Pkinase"/>
    <property type="match status" value="1"/>
</dbReference>
<dbReference type="PROSITE" id="PS50011">
    <property type="entry name" value="PROTEIN_KINASE_DOM"/>
    <property type="match status" value="1"/>
</dbReference>
<evidence type="ECO:0000313" key="3">
    <source>
        <dbReference type="EMBL" id="KII61098.1"/>
    </source>
</evidence>
<keyword evidence="3" id="KW-0418">Kinase</keyword>
<dbReference type="InterPro" id="IPR017441">
    <property type="entry name" value="Protein_kinase_ATP_BS"/>
</dbReference>
<dbReference type="GO" id="GO:0005739">
    <property type="term" value="C:mitochondrion"/>
    <property type="evidence" value="ECO:0007669"/>
    <property type="project" value="TreeGrafter"/>
</dbReference>
<keyword evidence="4" id="KW-1185">Reference proteome</keyword>
<evidence type="ECO:0000313" key="4">
    <source>
        <dbReference type="Proteomes" id="UP000031668"/>
    </source>
</evidence>
<dbReference type="GO" id="GO:0005829">
    <property type="term" value="C:cytosol"/>
    <property type="evidence" value="ECO:0007669"/>
    <property type="project" value="TreeGrafter"/>
</dbReference>
<sequence>MGKVIGSGSFGTVYKGQYYGNVAIKVLRINKPNPEQMQAFKNEAMLLKKCDLGLATVINATTKQAVQGDSSIAGSILWMAPEVIRSRKDDTYSPKSDVYSYGIVLYEMLSHSLPYSEIKNVQIVFYRVGQNKLSPDFDKIPDQSSRIARLAKLCLSFDPDKRPSFNEISQMTTRIYITTPFISRTTSHLHAKSQEQLNVSPTYLSAINVLYREPFYLKNLKKSSSGFTAFEKAEKPE</sequence>
<feature type="domain" description="Protein kinase" evidence="2">
    <location>
        <begin position="1"/>
        <end position="182"/>
    </location>
</feature>
<dbReference type="PROSITE" id="PS00107">
    <property type="entry name" value="PROTEIN_KINASE_ATP"/>
    <property type="match status" value="1"/>
</dbReference>
<dbReference type="InterPro" id="IPR011009">
    <property type="entry name" value="Kinase-like_dom_sf"/>
</dbReference>
<organism evidence="3 4">
    <name type="scientific">Thelohanellus kitauei</name>
    <name type="common">Myxosporean</name>
    <dbReference type="NCBI Taxonomy" id="669202"/>
    <lineage>
        <taxon>Eukaryota</taxon>
        <taxon>Metazoa</taxon>
        <taxon>Cnidaria</taxon>
        <taxon>Myxozoa</taxon>
        <taxon>Myxosporea</taxon>
        <taxon>Bivalvulida</taxon>
        <taxon>Platysporina</taxon>
        <taxon>Myxobolidae</taxon>
        <taxon>Thelohanellus</taxon>
    </lineage>
</organism>
<dbReference type="EMBL" id="JWZT01005379">
    <property type="protein sequence ID" value="KII61098.1"/>
    <property type="molecule type" value="Genomic_DNA"/>
</dbReference>
<dbReference type="GO" id="GO:0004709">
    <property type="term" value="F:MAP kinase kinase kinase activity"/>
    <property type="evidence" value="ECO:0007669"/>
    <property type="project" value="TreeGrafter"/>
</dbReference>
<protein>
    <submittedName>
        <fullName evidence="3">Raf serine/threonine-protein kinase</fullName>
    </submittedName>
</protein>
<name>A0A0C2I7D6_THEKT</name>
<dbReference type="SUPFAM" id="SSF56112">
    <property type="entry name" value="Protein kinase-like (PK-like)"/>
    <property type="match status" value="1"/>
</dbReference>
<dbReference type="Gene3D" id="1.10.510.10">
    <property type="entry name" value="Transferase(Phosphotransferase) domain 1"/>
    <property type="match status" value="1"/>
</dbReference>
<dbReference type="PANTHER" id="PTHR44329:SF262">
    <property type="entry name" value="RAF HOMOLOG SERINE_THREONINE-PROTEIN KINASE RAF"/>
    <property type="match status" value="1"/>
</dbReference>
<evidence type="ECO:0000256" key="1">
    <source>
        <dbReference type="PROSITE-ProRule" id="PRU10141"/>
    </source>
</evidence>